<feature type="short sequence motif" description="DGA/G" evidence="4">
    <location>
        <begin position="269"/>
        <end position="271"/>
    </location>
</feature>
<feature type="short sequence motif" description="GXGXXG" evidence="4">
    <location>
        <begin position="94"/>
        <end position="99"/>
    </location>
</feature>
<evidence type="ECO:0000256" key="4">
    <source>
        <dbReference type="PROSITE-ProRule" id="PRU01161"/>
    </source>
</evidence>
<feature type="region of interest" description="Disordered" evidence="5">
    <location>
        <begin position="421"/>
        <end position="442"/>
    </location>
</feature>
<evidence type="ECO:0000256" key="5">
    <source>
        <dbReference type="SAM" id="MobiDB-lite"/>
    </source>
</evidence>
<evidence type="ECO:0000256" key="1">
    <source>
        <dbReference type="ARBA" id="ARBA00022801"/>
    </source>
</evidence>
<sequence length="442" mass="48840">MWKSASRWLLILMVLGGLWGCQSPLMKRPSPTAAGLDPAEIQDAQAEREVSNMVTWNQYFDRAEDIRKSIKQNRLEQMAKAGKTGKKTILALSGGGSLGAYTAGVLYGWTQTGQRPNFDVVTGVSTGSLIGAIAFLGPEYDEILKRSYTTITNDDVLKRKFILTSILSDSLASNAPLLKTIESIITPEYIVRVIAEHAKGRRLYVGTTELESRRHVVWDMGEIATRHGPNDRELFCRILLASAAIPGFFPPVEIPITVNGETYYEKHIDGGVSAAVFARPPYSQNPTEALNTDTGLYVIIAGKLYATPSDVKMRALSIASTAISAMTYTQTRDELFKMYTACLLTGTDFKYISLNKNYSGSEDATKFEPAEMTKLFEEGRRQIQAAESWRTIPPGRTTEESPDMRYSTMLEGGAPLKVKGRTQMPFDGTQTLPPGTYIQRNN</sequence>
<dbReference type="GO" id="GO:0016042">
    <property type="term" value="P:lipid catabolic process"/>
    <property type="evidence" value="ECO:0007669"/>
    <property type="project" value="UniProtKB-UniRule"/>
</dbReference>
<protein>
    <recommendedName>
        <fullName evidence="6">PNPLA domain-containing protein</fullName>
    </recommendedName>
</protein>
<dbReference type="InterPro" id="IPR002641">
    <property type="entry name" value="PNPLA_dom"/>
</dbReference>
<feature type="active site" description="Nucleophile" evidence="4">
    <location>
        <position position="125"/>
    </location>
</feature>
<organism evidence="7">
    <name type="scientific">Tuwongella immobilis</name>
    <dbReference type="NCBI Taxonomy" id="692036"/>
    <lineage>
        <taxon>Bacteria</taxon>
        <taxon>Pseudomonadati</taxon>
        <taxon>Planctomycetota</taxon>
        <taxon>Planctomycetia</taxon>
        <taxon>Gemmatales</taxon>
        <taxon>Gemmataceae</taxon>
        <taxon>Tuwongella</taxon>
    </lineage>
</organism>
<name>A0A6C2YTD6_9BACT</name>
<evidence type="ECO:0000256" key="2">
    <source>
        <dbReference type="ARBA" id="ARBA00022963"/>
    </source>
</evidence>
<dbReference type="InterPro" id="IPR050301">
    <property type="entry name" value="NTE"/>
</dbReference>
<dbReference type="EMBL" id="LR593887">
    <property type="protein sequence ID" value="VTS06707.1"/>
    <property type="molecule type" value="Genomic_DNA"/>
</dbReference>
<gene>
    <name evidence="7" type="ORF">GMBLW1_45190</name>
</gene>
<dbReference type="PANTHER" id="PTHR14226:SF74">
    <property type="entry name" value="BLR4684 PROTEIN"/>
    <property type="match status" value="1"/>
</dbReference>
<keyword evidence="1 4" id="KW-0378">Hydrolase</keyword>
<dbReference type="AlphaFoldDB" id="A0A6C2YTD6"/>
<feature type="active site" description="Proton acceptor" evidence="4">
    <location>
        <position position="269"/>
    </location>
</feature>
<feature type="domain" description="PNPLA" evidence="6">
    <location>
        <begin position="90"/>
        <end position="285"/>
    </location>
</feature>
<dbReference type="KEGG" id="tim:GMBLW1_45190"/>
<evidence type="ECO:0000256" key="3">
    <source>
        <dbReference type="ARBA" id="ARBA00023098"/>
    </source>
</evidence>
<dbReference type="PANTHER" id="PTHR14226">
    <property type="entry name" value="NEUROPATHY TARGET ESTERASE/SWISS CHEESE D.MELANOGASTER"/>
    <property type="match status" value="1"/>
</dbReference>
<evidence type="ECO:0000313" key="7">
    <source>
        <dbReference type="EMBL" id="VIP04674.1"/>
    </source>
</evidence>
<dbReference type="InterPro" id="IPR016035">
    <property type="entry name" value="Acyl_Trfase/lysoPLipase"/>
</dbReference>
<keyword evidence="2 4" id="KW-0442">Lipid degradation</keyword>
<dbReference type="EMBL" id="LR586016">
    <property type="protein sequence ID" value="VIP04674.1"/>
    <property type="molecule type" value="Genomic_DNA"/>
</dbReference>
<dbReference type="Gene3D" id="3.40.1090.10">
    <property type="entry name" value="Cytosolic phospholipase A2 catalytic domain"/>
    <property type="match status" value="2"/>
</dbReference>
<keyword evidence="3 4" id="KW-0443">Lipid metabolism</keyword>
<dbReference type="InParanoid" id="A0A6C2YTD6"/>
<dbReference type="PROSITE" id="PS51635">
    <property type="entry name" value="PNPLA"/>
    <property type="match status" value="1"/>
</dbReference>
<dbReference type="Pfam" id="PF01734">
    <property type="entry name" value="Patatin"/>
    <property type="match status" value="1"/>
</dbReference>
<feature type="compositionally biased region" description="Polar residues" evidence="5">
    <location>
        <begin position="428"/>
        <end position="442"/>
    </location>
</feature>
<proteinExistence type="predicted"/>
<evidence type="ECO:0000313" key="8">
    <source>
        <dbReference type="Proteomes" id="UP000464378"/>
    </source>
</evidence>
<evidence type="ECO:0000259" key="6">
    <source>
        <dbReference type="PROSITE" id="PS51635"/>
    </source>
</evidence>
<feature type="short sequence motif" description="GXSXG" evidence="4">
    <location>
        <begin position="123"/>
        <end position="127"/>
    </location>
</feature>
<keyword evidence="8" id="KW-1185">Reference proteome</keyword>
<dbReference type="GO" id="GO:0016787">
    <property type="term" value="F:hydrolase activity"/>
    <property type="evidence" value="ECO:0007669"/>
    <property type="project" value="UniProtKB-UniRule"/>
</dbReference>
<dbReference type="Proteomes" id="UP000464378">
    <property type="component" value="Chromosome"/>
</dbReference>
<reference evidence="7" key="1">
    <citation type="submission" date="2019-04" db="EMBL/GenBank/DDBJ databases">
        <authorList>
            <consortium name="Science for Life Laboratories"/>
        </authorList>
    </citation>
    <scope>NUCLEOTIDE SEQUENCE</scope>
    <source>
        <strain evidence="7">MBLW1</strain>
    </source>
</reference>
<dbReference type="SUPFAM" id="SSF52151">
    <property type="entry name" value="FabD/lysophospholipase-like"/>
    <property type="match status" value="1"/>
</dbReference>
<accession>A0A6C2YTD6</accession>